<evidence type="ECO:0000313" key="2">
    <source>
        <dbReference type="Proteomes" id="UP000827872"/>
    </source>
</evidence>
<protein>
    <submittedName>
        <fullName evidence="1">Uncharacterized protein</fullName>
    </submittedName>
</protein>
<accession>A0ACB8EMU9</accession>
<dbReference type="EMBL" id="CM037616">
    <property type="protein sequence ID" value="KAH7994036.1"/>
    <property type="molecule type" value="Genomic_DNA"/>
</dbReference>
<gene>
    <name evidence="1" type="ORF">K3G42_033020</name>
</gene>
<reference evidence="1" key="1">
    <citation type="submission" date="2021-08" db="EMBL/GenBank/DDBJ databases">
        <title>The first chromosome-level gecko genome reveals the dynamic sex chromosomes of Neotropical dwarf geckos (Sphaerodactylidae: Sphaerodactylus).</title>
        <authorList>
            <person name="Pinto B.J."/>
            <person name="Keating S.E."/>
            <person name="Gamble T."/>
        </authorList>
    </citation>
    <scope>NUCLEOTIDE SEQUENCE</scope>
    <source>
        <strain evidence="1">TG3544</strain>
    </source>
</reference>
<evidence type="ECO:0000313" key="1">
    <source>
        <dbReference type="EMBL" id="KAH7994036.1"/>
    </source>
</evidence>
<keyword evidence="2" id="KW-1185">Reference proteome</keyword>
<proteinExistence type="predicted"/>
<name>A0ACB8EMU9_9SAUR</name>
<organism evidence="1 2">
    <name type="scientific">Sphaerodactylus townsendi</name>
    <dbReference type="NCBI Taxonomy" id="933632"/>
    <lineage>
        <taxon>Eukaryota</taxon>
        <taxon>Metazoa</taxon>
        <taxon>Chordata</taxon>
        <taxon>Craniata</taxon>
        <taxon>Vertebrata</taxon>
        <taxon>Euteleostomi</taxon>
        <taxon>Lepidosauria</taxon>
        <taxon>Squamata</taxon>
        <taxon>Bifurcata</taxon>
        <taxon>Gekkota</taxon>
        <taxon>Sphaerodactylidae</taxon>
        <taxon>Sphaerodactylus</taxon>
    </lineage>
</organism>
<dbReference type="Proteomes" id="UP000827872">
    <property type="component" value="Linkage Group LG03"/>
</dbReference>
<sequence>MGQNGLICGTFTILCHFAVGIKESRENICDYHSHRANCFIVEDVHGQNQQVIVAFPDHTAWKIHNSWQFDLSILRRELLLFFLIQIESQSVQCLFLSKHSLT</sequence>
<comment type="caution">
    <text evidence="1">The sequence shown here is derived from an EMBL/GenBank/DDBJ whole genome shotgun (WGS) entry which is preliminary data.</text>
</comment>